<dbReference type="CDD" id="cd06170">
    <property type="entry name" value="LuxR_C_like"/>
    <property type="match status" value="1"/>
</dbReference>
<dbReference type="PROSITE" id="PS50043">
    <property type="entry name" value="HTH_LUXR_2"/>
    <property type="match status" value="1"/>
</dbReference>
<proteinExistence type="predicted"/>
<evidence type="ECO:0000259" key="4">
    <source>
        <dbReference type="PROSITE" id="PS50043"/>
    </source>
</evidence>
<name>A0A6N7ZLM0_9MICO</name>
<dbReference type="Pfam" id="PF00196">
    <property type="entry name" value="GerE"/>
    <property type="match status" value="1"/>
</dbReference>
<evidence type="ECO:0000256" key="1">
    <source>
        <dbReference type="ARBA" id="ARBA00023015"/>
    </source>
</evidence>
<evidence type="ECO:0000256" key="2">
    <source>
        <dbReference type="ARBA" id="ARBA00023125"/>
    </source>
</evidence>
<dbReference type="InterPro" id="IPR036388">
    <property type="entry name" value="WH-like_DNA-bd_sf"/>
</dbReference>
<dbReference type="PRINTS" id="PR00038">
    <property type="entry name" value="HTHLUXR"/>
</dbReference>
<dbReference type="Gene3D" id="1.10.10.10">
    <property type="entry name" value="Winged helix-like DNA-binding domain superfamily/Winged helix DNA-binding domain"/>
    <property type="match status" value="1"/>
</dbReference>
<dbReference type="GO" id="GO:0006355">
    <property type="term" value="P:regulation of DNA-templated transcription"/>
    <property type="evidence" value="ECO:0007669"/>
    <property type="project" value="InterPro"/>
</dbReference>
<sequence length="867" mass="91672">MSTPRSLHLEVQAEAVDHLRAGRSVDLVGPAGSGRTTVLAEVCRTLLDDEWTVLRVQGVAALRDRPLEALAVAGLTSRSDRTAPSAVAGAVAAIEGAVRPARTLVVVDDADDLDRASSGALVAAHARARFAVLSASRPQPSRLRDPYRLATEVRPGVELQVPALGYVDTQTLLADLLPGTIDAATVGRLYAAAGGLPGLVTALAVNARRRGRLALVDGTWVAGPDMWTPALARSVAPLVQDLSDDALEALETLSLAGAVTTSTARSLVTPDALEELDACRLLRFVPRGDQTVVGVFPQAVADHYRHLGTSARRLRIEERLRLALHVAGRGVVALPAAPRPDALDDAPAVVRDRAPWESDTVRHRMLVEHWYRETVYLRTRWETEPSPATAVPYLRALLTGDADAATVRAVVEGTPRTGDARSLAALDNWHALAVAFVEKDLDAARRVLRAARAEAGAWAPLLANVEAHLALLLDRAPDEPPAPATPGEVEDDVAATAATVRAEWLVFRGDPAAALDLLAEPRTRTPHFASSAEVLRGLALLLDDRLDEAFAWSARHLDEARSALDVDAVHGHAFVVSVVLLLRGRTAELHEHLGSVLSTGLLSALQRPFQSANLSLAAAVALVEGRTTTARSLAEQSRSLGPGPSPLPLAQPTWTLARLGAGSAGFAATDEAAAADALWADHEDALARGFLVAAASSGALSLDLVPDPRRATALLDLVADLPAGLLRHVERFAAAVASDDPDVAAGRGTGLVEDGQVLIGARAIAVAIRRLRAEGDVRRATAVLDDARARLEAHGRPAVAILDLLAPSGDLTDREREVARLVAEGLTNQAVADRLHVSVRTVENHLHRAFRKLGIDGRDRLADALDA</sequence>
<dbReference type="Proteomes" id="UP000440668">
    <property type="component" value="Unassembled WGS sequence"/>
</dbReference>
<accession>A0A6N7ZLM0</accession>
<protein>
    <recommendedName>
        <fullName evidence="4">HTH luxR-type domain-containing protein</fullName>
    </recommendedName>
</protein>
<evidence type="ECO:0000313" key="6">
    <source>
        <dbReference type="Proteomes" id="UP000440668"/>
    </source>
</evidence>
<dbReference type="InterPro" id="IPR016032">
    <property type="entry name" value="Sig_transdc_resp-reg_C-effctor"/>
</dbReference>
<keyword evidence="2" id="KW-0238">DNA-binding</keyword>
<feature type="domain" description="HTH luxR-type" evidence="4">
    <location>
        <begin position="804"/>
        <end position="867"/>
    </location>
</feature>
<evidence type="ECO:0000313" key="5">
    <source>
        <dbReference type="EMBL" id="MTG90327.1"/>
    </source>
</evidence>
<dbReference type="EMBL" id="WMKA01000044">
    <property type="protein sequence ID" value="MTG90327.1"/>
    <property type="molecule type" value="Genomic_DNA"/>
</dbReference>
<dbReference type="PANTHER" id="PTHR44688">
    <property type="entry name" value="DNA-BINDING TRANSCRIPTIONAL ACTIVATOR DEVR_DOSR"/>
    <property type="match status" value="1"/>
</dbReference>
<keyword evidence="3" id="KW-0804">Transcription</keyword>
<dbReference type="InterPro" id="IPR000792">
    <property type="entry name" value="Tscrpt_reg_LuxR_C"/>
</dbReference>
<dbReference type="PROSITE" id="PS00622">
    <property type="entry name" value="HTH_LUXR_1"/>
    <property type="match status" value="1"/>
</dbReference>
<dbReference type="RefSeq" id="WP_155099848.1">
    <property type="nucleotide sequence ID" value="NZ_WMKA01000044.1"/>
</dbReference>
<dbReference type="SMART" id="SM00421">
    <property type="entry name" value="HTH_LUXR"/>
    <property type="match status" value="1"/>
</dbReference>
<reference evidence="5 6" key="1">
    <citation type="submission" date="2019-11" db="EMBL/GenBank/DDBJ databases">
        <title>Cellulosimicrobium composti sp. nov. isolated from a compost.</title>
        <authorList>
            <person name="Yang Y."/>
        </authorList>
    </citation>
    <scope>NUCLEOTIDE SEQUENCE [LARGE SCALE GENOMIC DNA]</scope>
    <source>
        <strain evidence="5 6">BIT-GX5</strain>
    </source>
</reference>
<dbReference type="SUPFAM" id="SSF46894">
    <property type="entry name" value="C-terminal effector domain of the bipartite response regulators"/>
    <property type="match status" value="1"/>
</dbReference>
<comment type="caution">
    <text evidence="5">The sequence shown here is derived from an EMBL/GenBank/DDBJ whole genome shotgun (WGS) entry which is preliminary data.</text>
</comment>
<dbReference type="AlphaFoldDB" id="A0A6N7ZLM0"/>
<dbReference type="PANTHER" id="PTHR44688:SF16">
    <property type="entry name" value="DNA-BINDING TRANSCRIPTIONAL ACTIVATOR DEVR_DOSR"/>
    <property type="match status" value="1"/>
</dbReference>
<dbReference type="SUPFAM" id="SSF52540">
    <property type="entry name" value="P-loop containing nucleoside triphosphate hydrolases"/>
    <property type="match status" value="1"/>
</dbReference>
<keyword evidence="1" id="KW-0805">Transcription regulation</keyword>
<evidence type="ECO:0000256" key="3">
    <source>
        <dbReference type="ARBA" id="ARBA00023163"/>
    </source>
</evidence>
<dbReference type="InterPro" id="IPR027417">
    <property type="entry name" value="P-loop_NTPase"/>
</dbReference>
<organism evidence="5 6">
    <name type="scientific">Cellulosimicrobium composti</name>
    <dbReference type="NCBI Taxonomy" id="2672572"/>
    <lineage>
        <taxon>Bacteria</taxon>
        <taxon>Bacillati</taxon>
        <taxon>Actinomycetota</taxon>
        <taxon>Actinomycetes</taxon>
        <taxon>Micrococcales</taxon>
        <taxon>Promicromonosporaceae</taxon>
        <taxon>Cellulosimicrobium</taxon>
    </lineage>
</organism>
<dbReference type="GO" id="GO:0003677">
    <property type="term" value="F:DNA binding"/>
    <property type="evidence" value="ECO:0007669"/>
    <property type="project" value="UniProtKB-KW"/>
</dbReference>
<gene>
    <name evidence="5" type="ORF">GJV82_15485</name>
</gene>